<name>A0ACC2SFB9_9FUNG</name>
<dbReference type="EMBL" id="QTSX02005097">
    <property type="protein sequence ID" value="KAJ9061104.1"/>
    <property type="molecule type" value="Genomic_DNA"/>
</dbReference>
<gene>
    <name evidence="1" type="ORF">DSO57_1023899</name>
</gene>
<sequence length="403" mass="46139">MHLDGFAIKKILEGFERERILELRLLSKGWCAAIERHIFSVYFVGEDVGSIQRGIAYRRHGRQVQTIVVSGDISAGMEQLVRRAPARPNCQQVICSVDEQTQVSRLREAFRSFKLLRHLTIHVLADLDFNLLGLFLISLTLYTTDDNKLLNLISQFTSPYLKTFQTRACAVSFDLLNTIQNNFKALTKLTILDRTHLGTILVYDAKRCLIEHMGGLVLSFDIVADVSFWPKKFKHTVFVKKPNQSMFDHFMFAKATLDSLLRGRFEFNSFKEIMKVRISTTRTTFSGNDSVWRCLDHVSDISISCPSIDNFPLPAKTFHARTLKITVADYLTPTFLDWVLLHFPLLKRLHLNPPPDQPPIVSSQKGSFLHLEIFTTTNENFSLWDYVATRAPNILTMKAIIPT</sequence>
<protein>
    <submittedName>
        <fullName evidence="1">Uncharacterized protein</fullName>
    </submittedName>
</protein>
<organism evidence="1 2">
    <name type="scientific">Entomophthora muscae</name>
    <dbReference type="NCBI Taxonomy" id="34485"/>
    <lineage>
        <taxon>Eukaryota</taxon>
        <taxon>Fungi</taxon>
        <taxon>Fungi incertae sedis</taxon>
        <taxon>Zoopagomycota</taxon>
        <taxon>Entomophthoromycotina</taxon>
        <taxon>Entomophthoromycetes</taxon>
        <taxon>Entomophthorales</taxon>
        <taxon>Entomophthoraceae</taxon>
        <taxon>Entomophthora</taxon>
    </lineage>
</organism>
<evidence type="ECO:0000313" key="2">
    <source>
        <dbReference type="Proteomes" id="UP001165960"/>
    </source>
</evidence>
<evidence type="ECO:0000313" key="1">
    <source>
        <dbReference type="EMBL" id="KAJ9061104.1"/>
    </source>
</evidence>
<reference evidence="1" key="1">
    <citation type="submission" date="2022-04" db="EMBL/GenBank/DDBJ databases">
        <title>Genome of the entomopathogenic fungus Entomophthora muscae.</title>
        <authorList>
            <person name="Elya C."/>
            <person name="Lovett B.R."/>
            <person name="Lee E."/>
            <person name="Macias A.M."/>
            <person name="Hajek A.E."/>
            <person name="De Bivort B.L."/>
            <person name="Kasson M.T."/>
            <person name="De Fine Licht H.H."/>
            <person name="Stajich J.E."/>
        </authorList>
    </citation>
    <scope>NUCLEOTIDE SEQUENCE</scope>
    <source>
        <strain evidence="1">Berkeley</strain>
    </source>
</reference>
<proteinExistence type="predicted"/>
<dbReference type="Proteomes" id="UP001165960">
    <property type="component" value="Unassembled WGS sequence"/>
</dbReference>
<comment type="caution">
    <text evidence="1">The sequence shown here is derived from an EMBL/GenBank/DDBJ whole genome shotgun (WGS) entry which is preliminary data.</text>
</comment>
<accession>A0ACC2SFB9</accession>
<keyword evidence="2" id="KW-1185">Reference proteome</keyword>